<reference evidence="2 3" key="1">
    <citation type="submission" date="2024-01" db="EMBL/GenBank/DDBJ databases">
        <authorList>
            <person name="Waweru B."/>
        </authorList>
    </citation>
    <scope>NUCLEOTIDE SEQUENCE [LARGE SCALE GENOMIC DNA]</scope>
</reference>
<evidence type="ECO:0000313" key="2">
    <source>
        <dbReference type="EMBL" id="CAK7356803.1"/>
    </source>
</evidence>
<comment type="caution">
    <text evidence="2">The sequence shown here is derived from an EMBL/GenBank/DDBJ whole genome shotgun (WGS) entry which is preliminary data.</text>
</comment>
<keyword evidence="3" id="KW-1185">Reference proteome</keyword>
<proteinExistence type="predicted"/>
<dbReference type="Proteomes" id="UP001314170">
    <property type="component" value="Unassembled WGS sequence"/>
</dbReference>
<accession>A0AAV1SUB3</accession>
<protein>
    <submittedName>
        <fullName evidence="2">Uncharacterized protein</fullName>
    </submittedName>
</protein>
<sequence length="123" mass="13979">MKINQDPAATHLLKIEKQPGQEERYNGFEKDKGFGQFGGGCESIFFADGEHEIAEKHIESQQLIDYVYLDMKDVGRQSKGRQSQRGEDSTNKTEIFYPSSPTDVTNSGGIITKRALKNNWYCR</sequence>
<feature type="region of interest" description="Disordered" evidence="1">
    <location>
        <begin position="76"/>
        <end position="108"/>
    </location>
</feature>
<evidence type="ECO:0000256" key="1">
    <source>
        <dbReference type="SAM" id="MobiDB-lite"/>
    </source>
</evidence>
<gene>
    <name evidence="2" type="ORF">DCAF_LOCUS27084</name>
</gene>
<name>A0AAV1SUB3_9ROSI</name>
<dbReference type="AlphaFoldDB" id="A0AAV1SUB3"/>
<dbReference type="EMBL" id="CAWUPB010001197">
    <property type="protein sequence ID" value="CAK7356803.1"/>
    <property type="molecule type" value="Genomic_DNA"/>
</dbReference>
<feature type="compositionally biased region" description="Polar residues" evidence="1">
    <location>
        <begin position="99"/>
        <end position="108"/>
    </location>
</feature>
<organism evidence="2 3">
    <name type="scientific">Dovyalis caffra</name>
    <dbReference type="NCBI Taxonomy" id="77055"/>
    <lineage>
        <taxon>Eukaryota</taxon>
        <taxon>Viridiplantae</taxon>
        <taxon>Streptophyta</taxon>
        <taxon>Embryophyta</taxon>
        <taxon>Tracheophyta</taxon>
        <taxon>Spermatophyta</taxon>
        <taxon>Magnoliopsida</taxon>
        <taxon>eudicotyledons</taxon>
        <taxon>Gunneridae</taxon>
        <taxon>Pentapetalae</taxon>
        <taxon>rosids</taxon>
        <taxon>fabids</taxon>
        <taxon>Malpighiales</taxon>
        <taxon>Salicaceae</taxon>
        <taxon>Flacourtieae</taxon>
        <taxon>Dovyalis</taxon>
    </lineage>
</organism>
<evidence type="ECO:0000313" key="3">
    <source>
        <dbReference type="Proteomes" id="UP001314170"/>
    </source>
</evidence>